<protein>
    <submittedName>
        <fullName evidence="1">Uncharacterized protein</fullName>
    </submittedName>
</protein>
<comment type="caution">
    <text evidence="1">The sequence shown here is derived from an EMBL/GenBank/DDBJ whole genome shotgun (WGS) entry which is preliminary data.</text>
</comment>
<accession>A0A5C6EB28</accession>
<proteinExistence type="predicted"/>
<dbReference type="AlphaFoldDB" id="A0A5C6EB28"/>
<dbReference type="Proteomes" id="UP000315471">
    <property type="component" value="Unassembled WGS sequence"/>
</dbReference>
<organism evidence="1 2">
    <name type="scientific">Novipirellula aureliae</name>
    <dbReference type="NCBI Taxonomy" id="2527966"/>
    <lineage>
        <taxon>Bacteria</taxon>
        <taxon>Pseudomonadati</taxon>
        <taxon>Planctomycetota</taxon>
        <taxon>Planctomycetia</taxon>
        <taxon>Pirellulales</taxon>
        <taxon>Pirellulaceae</taxon>
        <taxon>Novipirellula</taxon>
    </lineage>
</organism>
<gene>
    <name evidence="1" type="ORF">Q31b_01120</name>
</gene>
<evidence type="ECO:0000313" key="1">
    <source>
        <dbReference type="EMBL" id="TWU44941.1"/>
    </source>
</evidence>
<name>A0A5C6EB28_9BACT</name>
<keyword evidence="2" id="KW-1185">Reference proteome</keyword>
<evidence type="ECO:0000313" key="2">
    <source>
        <dbReference type="Proteomes" id="UP000315471"/>
    </source>
</evidence>
<reference evidence="1 2" key="1">
    <citation type="submission" date="2019-02" db="EMBL/GenBank/DDBJ databases">
        <title>Deep-cultivation of Planctomycetes and their phenomic and genomic characterization uncovers novel biology.</title>
        <authorList>
            <person name="Wiegand S."/>
            <person name="Jogler M."/>
            <person name="Boedeker C."/>
            <person name="Pinto D."/>
            <person name="Vollmers J."/>
            <person name="Rivas-Marin E."/>
            <person name="Kohn T."/>
            <person name="Peeters S.H."/>
            <person name="Heuer A."/>
            <person name="Rast P."/>
            <person name="Oberbeckmann S."/>
            <person name="Bunk B."/>
            <person name="Jeske O."/>
            <person name="Meyerdierks A."/>
            <person name="Storesund J.E."/>
            <person name="Kallscheuer N."/>
            <person name="Luecker S."/>
            <person name="Lage O.M."/>
            <person name="Pohl T."/>
            <person name="Merkel B.J."/>
            <person name="Hornburger P."/>
            <person name="Mueller R.-W."/>
            <person name="Bruemmer F."/>
            <person name="Labrenz M."/>
            <person name="Spormann A.M."/>
            <person name="Op Den Camp H."/>
            <person name="Overmann J."/>
            <person name="Amann R."/>
            <person name="Jetten M.S.M."/>
            <person name="Mascher T."/>
            <person name="Medema M.H."/>
            <person name="Devos D.P."/>
            <person name="Kaster A.-K."/>
            <person name="Ovreas L."/>
            <person name="Rohde M."/>
            <person name="Galperin M.Y."/>
            <person name="Jogler C."/>
        </authorList>
    </citation>
    <scope>NUCLEOTIDE SEQUENCE [LARGE SCALE GENOMIC DNA]</scope>
    <source>
        <strain evidence="1 2">Q31b</strain>
    </source>
</reference>
<dbReference type="EMBL" id="SJPY01000001">
    <property type="protein sequence ID" value="TWU44941.1"/>
    <property type="molecule type" value="Genomic_DNA"/>
</dbReference>
<sequence>MVSVWAMFPARQWGLVGVVTGGADGNTTTKELTGNMYLLKSLSGDCGCYSRRSLEGRRAVTQDLCGSTGLLWQRIDGGISGCICTQRLPLEGSLGEGLYELAWNYQ</sequence>